<keyword evidence="5" id="KW-0560">Oxidoreductase</keyword>
<proteinExistence type="inferred from homology"/>
<keyword evidence="4 5" id="KW-0274">FAD</keyword>
<feature type="domain" description="Acyl-CoA oxidase/dehydrogenase middle" evidence="7">
    <location>
        <begin position="159"/>
        <end position="237"/>
    </location>
</feature>
<dbReference type="Gene3D" id="1.20.140.10">
    <property type="entry name" value="Butyryl-CoA Dehydrogenase, subunit A, domain 3"/>
    <property type="match status" value="1"/>
</dbReference>
<keyword evidence="10" id="KW-1185">Reference proteome</keyword>
<dbReference type="InterPro" id="IPR046373">
    <property type="entry name" value="Acyl-CoA_Oxase/DH_mid-dom_sf"/>
</dbReference>
<dbReference type="EMBL" id="BAABJP010000068">
    <property type="protein sequence ID" value="GAA5176222.1"/>
    <property type="molecule type" value="Genomic_DNA"/>
</dbReference>
<keyword evidence="3 5" id="KW-0285">Flavoprotein</keyword>
<dbReference type="PANTHER" id="PTHR43884:SF12">
    <property type="entry name" value="ISOVALERYL-COA DEHYDROGENASE, MITOCHONDRIAL-RELATED"/>
    <property type="match status" value="1"/>
</dbReference>
<dbReference type="Proteomes" id="UP001428817">
    <property type="component" value="Unassembled WGS sequence"/>
</dbReference>
<evidence type="ECO:0000259" key="6">
    <source>
        <dbReference type="Pfam" id="PF00441"/>
    </source>
</evidence>
<dbReference type="Pfam" id="PF00441">
    <property type="entry name" value="Acyl-CoA_dh_1"/>
    <property type="match status" value="1"/>
</dbReference>
<comment type="caution">
    <text evidence="9">The sequence shown here is derived from an EMBL/GenBank/DDBJ whole genome shotgun (WGS) entry which is preliminary data.</text>
</comment>
<dbReference type="Gene3D" id="2.40.110.10">
    <property type="entry name" value="Butyryl-CoA Dehydrogenase, subunit A, domain 2"/>
    <property type="match status" value="1"/>
</dbReference>
<evidence type="ECO:0000256" key="3">
    <source>
        <dbReference type="ARBA" id="ARBA00022630"/>
    </source>
</evidence>
<feature type="domain" description="Acyl-CoA dehydrogenase/oxidase N-terminal" evidence="8">
    <location>
        <begin position="28"/>
        <end position="111"/>
    </location>
</feature>
<evidence type="ECO:0000256" key="2">
    <source>
        <dbReference type="ARBA" id="ARBA00009347"/>
    </source>
</evidence>
<sequence>MHRGEKFRLIGDPRPAETRPMHQCLTTRQREFVDLAGGLADAFAGRAEKHDRENSFPVQNYQDMRESGFLRLTLPEELGGLGATQAEAIPAIERLAMGDGATALAVNMHLSPLGQWATVWRRTRDPRIEAFLREAARDKLVWASVTSELGMPNLMTDARTAAEAVPGGFRLNGRKSFGTNTSVATHCSTTARYEDPERGPRLLLLRISLSDPAVVIHPTWDTLGMRGTQSNDVEFRDLFVPAEAVVHSLPVGHLDARVLETVFAWAMPAFGAVYNGIALGALDWTRRQLARRGGRPKPAVLDSLARAEILLEQSRATLYRHAEEVTSRRLFEQLDVQQGLARCALVKYVCSNNAVAAMHLLVEILGGASYTRALPFERMWRDVQAGPFMPFGNHAARELIGATSVGVELAPVIGFDETGPDSRPKTVTA</sequence>
<dbReference type="Pfam" id="PF02771">
    <property type="entry name" value="Acyl-CoA_dh_N"/>
    <property type="match status" value="1"/>
</dbReference>
<name>A0ABP9REY9_9PSEU</name>
<comment type="similarity">
    <text evidence="2 5">Belongs to the acyl-CoA dehydrogenase family.</text>
</comment>
<evidence type="ECO:0000256" key="5">
    <source>
        <dbReference type="RuleBase" id="RU362125"/>
    </source>
</evidence>
<dbReference type="InterPro" id="IPR009075">
    <property type="entry name" value="AcylCo_DH/oxidase_C"/>
</dbReference>
<dbReference type="InterPro" id="IPR036250">
    <property type="entry name" value="AcylCo_DH-like_C"/>
</dbReference>
<accession>A0ABP9REY9</accession>
<evidence type="ECO:0000256" key="4">
    <source>
        <dbReference type="ARBA" id="ARBA00022827"/>
    </source>
</evidence>
<dbReference type="InterPro" id="IPR013786">
    <property type="entry name" value="AcylCoA_DH/ox_N"/>
</dbReference>
<organism evidence="9 10">
    <name type="scientific">Pseudonocardia eucalypti</name>
    <dbReference type="NCBI Taxonomy" id="648755"/>
    <lineage>
        <taxon>Bacteria</taxon>
        <taxon>Bacillati</taxon>
        <taxon>Actinomycetota</taxon>
        <taxon>Actinomycetes</taxon>
        <taxon>Pseudonocardiales</taxon>
        <taxon>Pseudonocardiaceae</taxon>
        <taxon>Pseudonocardia</taxon>
    </lineage>
</organism>
<evidence type="ECO:0000313" key="10">
    <source>
        <dbReference type="Proteomes" id="UP001428817"/>
    </source>
</evidence>
<dbReference type="PIRSF" id="PIRSF016578">
    <property type="entry name" value="HsaA"/>
    <property type="match status" value="1"/>
</dbReference>
<comment type="cofactor">
    <cofactor evidence="1 5">
        <name>FAD</name>
        <dbReference type="ChEBI" id="CHEBI:57692"/>
    </cofactor>
</comment>
<dbReference type="SUPFAM" id="SSF56645">
    <property type="entry name" value="Acyl-CoA dehydrogenase NM domain-like"/>
    <property type="match status" value="1"/>
</dbReference>
<evidence type="ECO:0000313" key="9">
    <source>
        <dbReference type="EMBL" id="GAA5176222.1"/>
    </source>
</evidence>
<dbReference type="InterPro" id="IPR006091">
    <property type="entry name" value="Acyl-CoA_Oxase/DH_mid-dom"/>
</dbReference>
<dbReference type="InterPro" id="IPR009100">
    <property type="entry name" value="AcylCoA_DH/oxidase_NM_dom_sf"/>
</dbReference>
<protein>
    <submittedName>
        <fullName evidence="9">Acyl-CoA dehydrogenase family protein</fullName>
    </submittedName>
</protein>
<dbReference type="SUPFAM" id="SSF47203">
    <property type="entry name" value="Acyl-CoA dehydrogenase C-terminal domain-like"/>
    <property type="match status" value="1"/>
</dbReference>
<evidence type="ECO:0000256" key="1">
    <source>
        <dbReference type="ARBA" id="ARBA00001974"/>
    </source>
</evidence>
<feature type="domain" description="Acyl-CoA dehydrogenase/oxidase C-terminal" evidence="6">
    <location>
        <begin position="274"/>
        <end position="388"/>
    </location>
</feature>
<evidence type="ECO:0000259" key="8">
    <source>
        <dbReference type="Pfam" id="PF02771"/>
    </source>
</evidence>
<evidence type="ECO:0000259" key="7">
    <source>
        <dbReference type="Pfam" id="PF02770"/>
    </source>
</evidence>
<dbReference type="Pfam" id="PF02770">
    <property type="entry name" value="Acyl-CoA_dh_M"/>
    <property type="match status" value="1"/>
</dbReference>
<gene>
    <name evidence="9" type="ORF">GCM10023321_84080</name>
</gene>
<reference evidence="10" key="1">
    <citation type="journal article" date="2019" name="Int. J. Syst. Evol. Microbiol.">
        <title>The Global Catalogue of Microorganisms (GCM) 10K type strain sequencing project: providing services to taxonomists for standard genome sequencing and annotation.</title>
        <authorList>
            <consortium name="The Broad Institute Genomics Platform"/>
            <consortium name="The Broad Institute Genome Sequencing Center for Infectious Disease"/>
            <person name="Wu L."/>
            <person name="Ma J."/>
        </authorList>
    </citation>
    <scope>NUCLEOTIDE SEQUENCE [LARGE SCALE GENOMIC DNA]</scope>
    <source>
        <strain evidence="10">JCM 18303</strain>
    </source>
</reference>
<dbReference type="InterPro" id="IPR037069">
    <property type="entry name" value="AcylCoA_DH/ox_N_sf"/>
</dbReference>
<dbReference type="PANTHER" id="PTHR43884">
    <property type="entry name" value="ACYL-COA DEHYDROGENASE"/>
    <property type="match status" value="1"/>
</dbReference>
<dbReference type="CDD" id="cd00567">
    <property type="entry name" value="ACAD"/>
    <property type="match status" value="1"/>
</dbReference>
<dbReference type="Gene3D" id="1.10.540.10">
    <property type="entry name" value="Acyl-CoA dehydrogenase/oxidase, N-terminal domain"/>
    <property type="match status" value="1"/>
</dbReference>